<proteinExistence type="predicted"/>
<gene>
    <name evidence="1" type="ORF">C450_05160</name>
</gene>
<dbReference type="InterPro" id="IPR036390">
    <property type="entry name" value="WH_DNA-bd_sf"/>
</dbReference>
<evidence type="ECO:0000313" key="1">
    <source>
        <dbReference type="EMBL" id="EMA54656.1"/>
    </source>
</evidence>
<sequence>MRPRIDWMTRSDDRILEFLAEKEIVASASVIAINIDYNPSYISRRCRKLTAAGLLKRVEKSNYQLTDLGERYLSGAINPDDVEIDNDEES</sequence>
<dbReference type="PATRIC" id="fig|1227456.3.peg.1049"/>
<accession>M0N9W1</accession>
<dbReference type="SUPFAM" id="SSF46785">
    <property type="entry name" value="Winged helix' DNA-binding domain"/>
    <property type="match status" value="1"/>
</dbReference>
<dbReference type="Gene3D" id="1.10.10.10">
    <property type="entry name" value="Winged helix-like DNA-binding domain superfamily/Winged helix DNA-binding domain"/>
    <property type="match status" value="1"/>
</dbReference>
<reference evidence="1 2" key="1">
    <citation type="journal article" date="2014" name="PLoS Genet.">
        <title>Phylogenetically driven sequencing of extremely halophilic archaea reveals strategies for static and dynamic osmo-response.</title>
        <authorList>
            <person name="Becker E.A."/>
            <person name="Seitzer P.M."/>
            <person name="Tritt A."/>
            <person name="Larsen D."/>
            <person name="Krusor M."/>
            <person name="Yao A.I."/>
            <person name="Wu D."/>
            <person name="Madern D."/>
            <person name="Eisen J.A."/>
            <person name="Darling A.E."/>
            <person name="Facciotti M.T."/>
        </authorList>
    </citation>
    <scope>NUCLEOTIDE SEQUENCE [LARGE SCALE GENOMIC DNA]</scope>
    <source>
        <strain evidence="1 2">DSM 8989</strain>
    </source>
</reference>
<dbReference type="InterPro" id="IPR036388">
    <property type="entry name" value="WH-like_DNA-bd_sf"/>
</dbReference>
<evidence type="ECO:0000313" key="2">
    <source>
        <dbReference type="Proteomes" id="UP000011625"/>
    </source>
</evidence>
<comment type="caution">
    <text evidence="1">The sequence shown here is derived from an EMBL/GenBank/DDBJ whole genome shotgun (WGS) entry which is preliminary data.</text>
</comment>
<protein>
    <submittedName>
        <fullName evidence="1">PhiH1 repressor-like protein</fullName>
    </submittedName>
</protein>
<name>M0N9W1_9EURY</name>
<dbReference type="Proteomes" id="UP000011625">
    <property type="component" value="Unassembled WGS sequence"/>
</dbReference>
<dbReference type="AlphaFoldDB" id="M0N9W1"/>
<dbReference type="RefSeq" id="WP_005040871.1">
    <property type="nucleotide sequence ID" value="NZ_AOME01000026.1"/>
</dbReference>
<dbReference type="EMBL" id="AOME01000026">
    <property type="protein sequence ID" value="EMA54656.1"/>
    <property type="molecule type" value="Genomic_DNA"/>
</dbReference>
<keyword evidence="2" id="KW-1185">Reference proteome</keyword>
<dbReference type="OrthoDB" id="285635at2157"/>
<organism evidence="1 2">
    <name type="scientific">Halococcus salifodinae DSM 8989</name>
    <dbReference type="NCBI Taxonomy" id="1227456"/>
    <lineage>
        <taxon>Archaea</taxon>
        <taxon>Methanobacteriati</taxon>
        <taxon>Methanobacteriota</taxon>
        <taxon>Stenosarchaea group</taxon>
        <taxon>Halobacteria</taxon>
        <taxon>Halobacteriales</taxon>
        <taxon>Halococcaceae</taxon>
        <taxon>Halococcus</taxon>
    </lineage>
</organism>